<dbReference type="SUPFAM" id="SSF52833">
    <property type="entry name" value="Thioredoxin-like"/>
    <property type="match status" value="1"/>
</dbReference>
<dbReference type="InterPro" id="IPR036249">
    <property type="entry name" value="Thioredoxin-like_sf"/>
</dbReference>
<dbReference type="AlphaFoldDB" id="A0A381NXU3"/>
<dbReference type="CDD" id="cd02980">
    <property type="entry name" value="TRX_Fd_family"/>
    <property type="match status" value="1"/>
</dbReference>
<accession>A0A381NXU3</accession>
<gene>
    <name evidence="1" type="ORF">METZ01_LOCUS11858</name>
</gene>
<dbReference type="Gene3D" id="3.40.30.10">
    <property type="entry name" value="Glutaredoxin"/>
    <property type="match status" value="1"/>
</dbReference>
<dbReference type="EMBL" id="UINC01000655">
    <property type="protein sequence ID" value="SUZ59004.1"/>
    <property type="molecule type" value="Genomic_DNA"/>
</dbReference>
<evidence type="ECO:0000313" key="1">
    <source>
        <dbReference type="EMBL" id="SUZ59004.1"/>
    </source>
</evidence>
<name>A0A381NXU3_9ZZZZ</name>
<proteinExistence type="predicted"/>
<sequence>MPKPSYHILVCTNSRPAGHPRGSCGEHGSNAIFEKLAMGVEQKGLFGKCTVTNTGCIGPCGVGPVVIIYPDGVWYQKVQPEDVDEILDQHVSQGKKIDRLEIPDELWG</sequence>
<dbReference type="Pfam" id="PF01257">
    <property type="entry name" value="2Fe-2S_thioredx"/>
    <property type="match status" value="1"/>
</dbReference>
<reference evidence="1" key="1">
    <citation type="submission" date="2018-05" db="EMBL/GenBank/DDBJ databases">
        <authorList>
            <person name="Lanie J.A."/>
            <person name="Ng W.-L."/>
            <person name="Kazmierczak K.M."/>
            <person name="Andrzejewski T.M."/>
            <person name="Davidsen T.M."/>
            <person name="Wayne K.J."/>
            <person name="Tettelin H."/>
            <person name="Glass J.I."/>
            <person name="Rusch D."/>
            <person name="Podicherti R."/>
            <person name="Tsui H.-C.T."/>
            <person name="Winkler M.E."/>
        </authorList>
    </citation>
    <scope>NUCLEOTIDE SEQUENCE</scope>
</reference>
<protein>
    <submittedName>
        <fullName evidence="1">Uncharacterized protein</fullName>
    </submittedName>
</protein>
<organism evidence="1">
    <name type="scientific">marine metagenome</name>
    <dbReference type="NCBI Taxonomy" id="408172"/>
    <lineage>
        <taxon>unclassified sequences</taxon>
        <taxon>metagenomes</taxon>
        <taxon>ecological metagenomes</taxon>
    </lineage>
</organism>